<sequence>MEITTGPPLLLALGARIALNSLYFHPNEPPSTQDFLLNGLFQGVLLYTTLNQLFLLVIPVGFGIAAKLLLDYSRTFDTTQVVCTLLGVALGVVFTDALSRVFEDSTTLKERERTVSTTTHVRETREAEPGKRLRLVSFGRSGQDRTRHRRDTGNTHRRDDRDRDRDREHERNPRRLEVRPITPTLTYASTAPSISLDSVPSSIDPDGRMTPHERAVAVLRARASLADSERRRFKEERKWALSQGNYARASQLAWQVRRFTALMESFHREADAKVVEAARAVDTVPSAPVPARTRRTSESKRSKVAQSSVAFPGATSTSAPPERQQPLVSVTVGTTPRNRKRSSGTMRPAIHVQGREYVARFENGRASLYIKVLIAVFLCRINVTR</sequence>
<name>A0A8H7P9L5_9APHY</name>
<dbReference type="EMBL" id="JADOXO010000010">
    <property type="protein sequence ID" value="KAF9820377.1"/>
    <property type="molecule type" value="Genomic_DNA"/>
</dbReference>
<organism evidence="3 4">
    <name type="scientific">Rhodonia placenta</name>
    <dbReference type="NCBI Taxonomy" id="104341"/>
    <lineage>
        <taxon>Eukaryota</taxon>
        <taxon>Fungi</taxon>
        <taxon>Dikarya</taxon>
        <taxon>Basidiomycota</taxon>
        <taxon>Agaricomycotina</taxon>
        <taxon>Agaricomycetes</taxon>
        <taxon>Polyporales</taxon>
        <taxon>Adustoporiaceae</taxon>
        <taxon>Rhodonia</taxon>
    </lineage>
</organism>
<protein>
    <submittedName>
        <fullName evidence="3">Uncharacterized protein</fullName>
    </submittedName>
</protein>
<feature type="compositionally biased region" description="Polar residues" evidence="1">
    <location>
        <begin position="183"/>
        <end position="201"/>
    </location>
</feature>
<evidence type="ECO:0000256" key="1">
    <source>
        <dbReference type="SAM" id="MobiDB-lite"/>
    </source>
</evidence>
<feature type="region of interest" description="Disordered" evidence="1">
    <location>
        <begin position="113"/>
        <end position="209"/>
    </location>
</feature>
<feature type="transmembrane region" description="Helical" evidence="2">
    <location>
        <begin position="44"/>
        <end position="70"/>
    </location>
</feature>
<comment type="caution">
    <text evidence="3">The sequence shown here is derived from an EMBL/GenBank/DDBJ whole genome shotgun (WGS) entry which is preliminary data.</text>
</comment>
<dbReference type="AlphaFoldDB" id="A0A8H7P9L5"/>
<feature type="region of interest" description="Disordered" evidence="1">
    <location>
        <begin position="284"/>
        <end position="348"/>
    </location>
</feature>
<evidence type="ECO:0000313" key="3">
    <source>
        <dbReference type="EMBL" id="KAF9820377.1"/>
    </source>
</evidence>
<reference evidence="3" key="1">
    <citation type="submission" date="2020-11" db="EMBL/GenBank/DDBJ databases">
        <authorList>
            <person name="Koelle M."/>
            <person name="Horta M.A.C."/>
            <person name="Nowrousian M."/>
            <person name="Ohm R.A."/>
            <person name="Benz P."/>
            <person name="Pilgard A."/>
        </authorList>
    </citation>
    <scope>NUCLEOTIDE SEQUENCE</scope>
    <source>
        <strain evidence="3">FPRL280</strain>
    </source>
</reference>
<feature type="compositionally biased region" description="Basic and acidic residues" evidence="1">
    <location>
        <begin position="151"/>
        <end position="178"/>
    </location>
</feature>
<dbReference type="Proteomes" id="UP000639403">
    <property type="component" value="Unassembled WGS sequence"/>
</dbReference>
<feature type="compositionally biased region" description="Basic and acidic residues" evidence="1">
    <location>
        <begin position="113"/>
        <end position="131"/>
    </location>
</feature>
<keyword evidence="2" id="KW-1133">Transmembrane helix</keyword>
<keyword evidence="2" id="KW-0812">Transmembrane</keyword>
<evidence type="ECO:0000256" key="2">
    <source>
        <dbReference type="SAM" id="Phobius"/>
    </source>
</evidence>
<evidence type="ECO:0000313" key="4">
    <source>
        <dbReference type="Proteomes" id="UP000639403"/>
    </source>
</evidence>
<keyword evidence="2" id="KW-0472">Membrane</keyword>
<feature type="compositionally biased region" description="Polar residues" evidence="1">
    <location>
        <begin position="326"/>
        <end position="336"/>
    </location>
</feature>
<reference evidence="3" key="2">
    <citation type="journal article" name="Front. Microbiol.">
        <title>Degradative Capacity of Two Strains of Rhodonia placenta: From Phenotype to Genotype.</title>
        <authorList>
            <person name="Kolle M."/>
            <person name="Horta M.A.C."/>
            <person name="Nowrousian M."/>
            <person name="Ohm R.A."/>
            <person name="Benz J.P."/>
            <person name="Pilgard A."/>
        </authorList>
    </citation>
    <scope>NUCLEOTIDE SEQUENCE</scope>
    <source>
        <strain evidence="3">FPRL280</strain>
    </source>
</reference>
<feature type="transmembrane region" description="Helical" evidence="2">
    <location>
        <begin position="82"/>
        <end position="102"/>
    </location>
</feature>
<gene>
    <name evidence="3" type="ORF">IEO21_01386</name>
</gene>
<feature type="compositionally biased region" description="Polar residues" evidence="1">
    <location>
        <begin position="304"/>
        <end position="319"/>
    </location>
</feature>
<proteinExistence type="predicted"/>
<accession>A0A8H7P9L5</accession>